<reference evidence="1 2" key="2">
    <citation type="submission" date="2018-11" db="EMBL/GenBank/DDBJ databases">
        <authorList>
            <consortium name="Pathogen Informatics"/>
        </authorList>
    </citation>
    <scope>NUCLEOTIDE SEQUENCE [LARGE SCALE GENOMIC DNA]</scope>
</reference>
<evidence type="ECO:0000313" key="2">
    <source>
        <dbReference type="Proteomes" id="UP000270296"/>
    </source>
</evidence>
<dbReference type="PANTHER" id="PTHR16453:SF9">
    <property type="entry name" value="GATOR COMPLEX PROTEIN MIOS"/>
    <property type="match status" value="1"/>
</dbReference>
<dbReference type="GO" id="GO:0005737">
    <property type="term" value="C:cytoplasm"/>
    <property type="evidence" value="ECO:0007669"/>
    <property type="project" value="TreeGrafter"/>
</dbReference>
<sequence>MAKAELAWSPHRVDEFLLIGEAMRLYRVTVWKESDLETPVFWKMSDSTGIELLNSVNVSFAKCFQWHPKSEYFYVVALGHANGRVLLTSPYGDDVTEGFNLLGYDFLPKHSRQCLCLAWNPSQAQLLAAGFDRYRSEYSVLIWDVFSRPACPPTDRRYQPNISAQWQYGGSDFTRIQSGMSDYGAFPASSQHSRALYEFGPSEAAHSLLWQDSNSRFAELSTVNKWLLVICSIFHLKATHC</sequence>
<dbReference type="EMBL" id="UZAM01002427">
    <property type="protein sequence ID" value="VDO86191.1"/>
    <property type="molecule type" value="Genomic_DNA"/>
</dbReference>
<dbReference type="GO" id="GO:0034198">
    <property type="term" value="P:cellular response to amino acid starvation"/>
    <property type="evidence" value="ECO:0007669"/>
    <property type="project" value="TreeGrafter"/>
</dbReference>
<dbReference type="GO" id="GO:1904263">
    <property type="term" value="P:positive regulation of TORC1 signaling"/>
    <property type="evidence" value="ECO:0007669"/>
    <property type="project" value="TreeGrafter"/>
</dbReference>
<keyword evidence="2" id="KW-1185">Reference proteome</keyword>
<dbReference type="Pfam" id="PF21720">
    <property type="entry name" value="MIOS_WD40"/>
    <property type="match status" value="1"/>
</dbReference>
<dbReference type="AlphaFoldDB" id="A0A183IAJ3"/>
<dbReference type="Gene3D" id="2.130.10.10">
    <property type="entry name" value="YVTN repeat-like/Quinoprotein amine dehydrogenase"/>
    <property type="match status" value="1"/>
</dbReference>
<accession>A0A183IAJ3</accession>
<dbReference type="PANTHER" id="PTHR16453">
    <property type="entry name" value="WD40 DOMAIN-CONTAINING PROTEIN MIO FAMILY MEMBER"/>
    <property type="match status" value="1"/>
</dbReference>
<proteinExistence type="predicted"/>
<evidence type="ECO:0000313" key="1">
    <source>
        <dbReference type="EMBL" id="VDO86191.1"/>
    </source>
</evidence>
<gene>
    <name evidence="1" type="ORF">SBAD_LOCUS637</name>
</gene>
<reference evidence="3" key="1">
    <citation type="submission" date="2016-06" db="UniProtKB">
        <authorList>
            <consortium name="WormBaseParasite"/>
        </authorList>
    </citation>
    <scope>IDENTIFICATION</scope>
</reference>
<dbReference type="OrthoDB" id="341486at2759"/>
<organism evidence="3">
    <name type="scientific">Soboliphyme baturini</name>
    <dbReference type="NCBI Taxonomy" id="241478"/>
    <lineage>
        <taxon>Eukaryota</taxon>
        <taxon>Metazoa</taxon>
        <taxon>Ecdysozoa</taxon>
        <taxon>Nematoda</taxon>
        <taxon>Enoplea</taxon>
        <taxon>Dorylaimia</taxon>
        <taxon>Dioctophymatida</taxon>
        <taxon>Dioctophymatoidea</taxon>
        <taxon>Soboliphymatidae</taxon>
        <taxon>Soboliphyme</taxon>
    </lineage>
</organism>
<dbReference type="WBParaSite" id="SBAD_0000066001-mRNA-1">
    <property type="protein sequence ID" value="SBAD_0000066001-mRNA-1"/>
    <property type="gene ID" value="SBAD_0000066001"/>
</dbReference>
<evidence type="ECO:0000313" key="3">
    <source>
        <dbReference type="WBParaSite" id="SBAD_0000066001-mRNA-1"/>
    </source>
</evidence>
<dbReference type="SUPFAM" id="SSF50978">
    <property type="entry name" value="WD40 repeat-like"/>
    <property type="match status" value="1"/>
</dbReference>
<name>A0A183IAJ3_9BILA</name>
<protein>
    <submittedName>
        <fullName evidence="3">ANAPC4_WD40 domain-containing protein</fullName>
    </submittedName>
</protein>
<dbReference type="InterPro" id="IPR037593">
    <property type="entry name" value="MIOS/Sea4"/>
</dbReference>
<dbReference type="Proteomes" id="UP000270296">
    <property type="component" value="Unassembled WGS sequence"/>
</dbReference>
<dbReference type="InterPro" id="IPR036322">
    <property type="entry name" value="WD40_repeat_dom_sf"/>
</dbReference>
<dbReference type="InterPro" id="IPR015943">
    <property type="entry name" value="WD40/YVTN_repeat-like_dom_sf"/>
</dbReference>